<organism evidence="10 11">
    <name type="scientific">Neisseria meningitidis serogroup B</name>
    <dbReference type="NCBI Taxonomy" id="491"/>
    <lineage>
        <taxon>Bacteria</taxon>
        <taxon>Pseudomonadati</taxon>
        <taxon>Pseudomonadota</taxon>
        <taxon>Betaproteobacteria</taxon>
        <taxon>Neisseriales</taxon>
        <taxon>Neisseriaceae</taxon>
        <taxon>Neisseria</taxon>
    </lineage>
</organism>
<evidence type="ECO:0000256" key="4">
    <source>
        <dbReference type="ARBA" id="ARBA00022605"/>
    </source>
</evidence>
<dbReference type="CDD" id="cd04237">
    <property type="entry name" value="AAK_NAGS-ABP"/>
    <property type="match status" value="1"/>
</dbReference>
<keyword evidence="5 8" id="KW-0808">Transferase</keyword>
<reference evidence="10 11" key="1">
    <citation type="submission" date="2014-11" db="EMBL/GenBank/DDBJ databases">
        <authorList>
            <person name="Diene M.Seydina."/>
        </authorList>
    </citation>
    <scope>NUCLEOTIDE SEQUENCE [LARGE SCALE GENOMIC DNA]</scope>
    <source>
        <strain evidence="10 11">Neisseria meningitidis CHUV</strain>
    </source>
</reference>
<dbReference type="NCBIfam" id="TIGR01890">
    <property type="entry name" value="N-Ac-Glu-synth"/>
    <property type="match status" value="1"/>
</dbReference>
<dbReference type="NCBIfam" id="NF003641">
    <property type="entry name" value="PRK05279.1"/>
    <property type="match status" value="1"/>
</dbReference>
<dbReference type="InterPro" id="IPR000182">
    <property type="entry name" value="GNAT_dom"/>
</dbReference>
<evidence type="ECO:0000256" key="1">
    <source>
        <dbReference type="ARBA" id="ARBA00004925"/>
    </source>
</evidence>
<protein>
    <recommendedName>
        <fullName evidence="8">Amino-acid acetyltransferase</fullName>
        <ecNumber evidence="8">2.3.1.1</ecNumber>
    </recommendedName>
    <alternativeName>
        <fullName evidence="8">N-acetylglutamate synthase</fullName>
        <shortName evidence="8">AGS</shortName>
        <shortName evidence="8">NAGS</shortName>
    </alternativeName>
</protein>
<comment type="catalytic activity">
    <reaction evidence="7 8">
        <text>L-glutamate + acetyl-CoA = N-acetyl-L-glutamate + CoA + H(+)</text>
        <dbReference type="Rhea" id="RHEA:24292"/>
        <dbReference type="ChEBI" id="CHEBI:15378"/>
        <dbReference type="ChEBI" id="CHEBI:29985"/>
        <dbReference type="ChEBI" id="CHEBI:44337"/>
        <dbReference type="ChEBI" id="CHEBI:57287"/>
        <dbReference type="ChEBI" id="CHEBI:57288"/>
        <dbReference type="EC" id="2.3.1.1"/>
    </reaction>
</comment>
<evidence type="ECO:0000256" key="2">
    <source>
        <dbReference type="ARBA" id="ARBA00009145"/>
    </source>
</evidence>
<dbReference type="AlphaFoldDB" id="A0A0H5QB36"/>
<dbReference type="EC" id="2.3.1.1" evidence="8"/>
<comment type="miscellaneous">
    <text evidence="8">In bacteria which possess the bifunctional enzyme ornithine acetyltransferase/N-acetylglutamate synthase (ArgJ), ArgA fulfills an anaplerotic role.</text>
</comment>
<evidence type="ECO:0000256" key="3">
    <source>
        <dbReference type="ARBA" id="ARBA00022571"/>
    </source>
</evidence>
<dbReference type="PANTHER" id="PTHR30602:SF12">
    <property type="entry name" value="AMINO-ACID ACETYLTRANSFERASE NAGS1, CHLOROPLASTIC-RELATED"/>
    <property type="match status" value="1"/>
</dbReference>
<comment type="subcellular location">
    <subcellularLocation>
        <location evidence="8">Cytoplasm</location>
    </subcellularLocation>
</comment>
<evidence type="ECO:0000313" key="10">
    <source>
        <dbReference type="EMBL" id="CRY99204.1"/>
    </source>
</evidence>
<dbReference type="SUPFAM" id="SSF55729">
    <property type="entry name" value="Acyl-CoA N-acyltransferases (Nat)"/>
    <property type="match status" value="1"/>
</dbReference>
<evidence type="ECO:0000256" key="7">
    <source>
        <dbReference type="ARBA" id="ARBA00048372"/>
    </source>
</evidence>
<keyword evidence="6 8" id="KW-0012">Acyltransferase</keyword>
<dbReference type="HAMAP" id="MF_01105">
    <property type="entry name" value="N_acetyl_glu_synth"/>
    <property type="match status" value="1"/>
</dbReference>
<dbReference type="PIRSF" id="PIRSF000423">
    <property type="entry name" value="ArgA"/>
    <property type="match status" value="1"/>
</dbReference>
<evidence type="ECO:0000256" key="6">
    <source>
        <dbReference type="ARBA" id="ARBA00023315"/>
    </source>
</evidence>
<dbReference type="SUPFAM" id="SSF53633">
    <property type="entry name" value="Carbamate kinase-like"/>
    <property type="match status" value="1"/>
</dbReference>
<dbReference type="EMBL" id="CVTF01000056">
    <property type="protein sequence ID" value="CRY99204.1"/>
    <property type="molecule type" value="Genomic_DNA"/>
</dbReference>
<dbReference type="InterPro" id="IPR001048">
    <property type="entry name" value="Asp/Glu/Uridylate_kinase"/>
</dbReference>
<dbReference type="InterPro" id="IPR033719">
    <property type="entry name" value="NAGS_kin"/>
</dbReference>
<comment type="similarity">
    <text evidence="2 8">Belongs to the acetyltransferase family. ArgA subfamily.</text>
</comment>
<dbReference type="Gene3D" id="3.40.1160.10">
    <property type="entry name" value="Acetylglutamate kinase-like"/>
    <property type="match status" value="1"/>
</dbReference>
<dbReference type="InterPro" id="IPR036393">
    <property type="entry name" value="AceGlu_kinase-like_sf"/>
</dbReference>
<proteinExistence type="inferred from homology"/>
<dbReference type="GO" id="GO:0006526">
    <property type="term" value="P:L-arginine biosynthetic process"/>
    <property type="evidence" value="ECO:0007669"/>
    <property type="project" value="UniProtKB-UniRule"/>
</dbReference>
<dbReference type="Pfam" id="PF00583">
    <property type="entry name" value="Acetyltransf_1"/>
    <property type="match status" value="1"/>
</dbReference>
<feature type="domain" description="N-acetyltransferase" evidence="9">
    <location>
        <begin position="287"/>
        <end position="436"/>
    </location>
</feature>
<sequence length="436" mass="47325">MIVPDLFVAHFREAVPYIRQMRGKTLVAGIDDRLLEGDTLNKLAADIGLLSQLGIRLVLIHGARHFLDRHAAAQGRTPHYCRGLRVTDETSLEQAQQFAGTVRSRFEAALCGSVSGFARAPSVPLVSGNFLTARPIGVIDGTDMEYAGVIRKTDTAALRFQLDAGNIVWLPPLGHSYSGKTFHLDMLQTAASVAVSLQAEKLVYLTLSDGISRPDGTLAVTLSAQEAQSLAEHAGGETRRLISSAVAALEGGVHRVQILNGAADGSLLQELFTRNGIGTSIAKEAFVSIRQAHSGDIPHIAALIRPLEEQGILLHRSREYLENHISEFSILEHDGNLYGCAALKTFAEADCGEIACLAVSPQAQDGGYGERLLAHIIDKARGIGISRLFALSTNTGEWFAERGFQTASEDELPETRRKDYRSNGRNSHILVRRLHR</sequence>
<evidence type="ECO:0000256" key="5">
    <source>
        <dbReference type="ARBA" id="ARBA00022679"/>
    </source>
</evidence>
<evidence type="ECO:0000313" key="11">
    <source>
        <dbReference type="Proteomes" id="UP000182715"/>
    </source>
</evidence>
<gene>
    <name evidence="8" type="primary">argA</name>
</gene>
<dbReference type="PROSITE" id="PS51186">
    <property type="entry name" value="GNAT"/>
    <property type="match status" value="1"/>
</dbReference>
<dbReference type="Pfam" id="PF00696">
    <property type="entry name" value="AA_kinase"/>
    <property type="match status" value="1"/>
</dbReference>
<evidence type="ECO:0000256" key="8">
    <source>
        <dbReference type="HAMAP-Rule" id="MF_01105"/>
    </source>
</evidence>
<dbReference type="CDD" id="cd04301">
    <property type="entry name" value="NAT_SF"/>
    <property type="match status" value="1"/>
</dbReference>
<dbReference type="GO" id="GO:0004042">
    <property type="term" value="F:L-glutamate N-acetyltransferase activity"/>
    <property type="evidence" value="ECO:0007669"/>
    <property type="project" value="UniProtKB-UniRule"/>
</dbReference>
<evidence type="ECO:0000259" key="9">
    <source>
        <dbReference type="PROSITE" id="PS51186"/>
    </source>
</evidence>
<dbReference type="Proteomes" id="UP000182715">
    <property type="component" value="Unassembled WGS sequence"/>
</dbReference>
<accession>A0A0H5QB36</accession>
<dbReference type="UniPathway" id="UPA00068">
    <property type="reaction ID" value="UER00106"/>
</dbReference>
<dbReference type="Gene3D" id="3.40.630.30">
    <property type="match status" value="1"/>
</dbReference>
<comment type="pathway">
    <text evidence="1 8">Amino-acid biosynthesis; L-arginine biosynthesis; N(2)-acetyl-L-ornithine from L-glutamate: step 1/4.</text>
</comment>
<keyword evidence="8" id="KW-0963">Cytoplasm</keyword>
<dbReference type="GO" id="GO:0005737">
    <property type="term" value="C:cytoplasm"/>
    <property type="evidence" value="ECO:0007669"/>
    <property type="project" value="UniProtKB-SubCell"/>
</dbReference>
<keyword evidence="3 8" id="KW-0055">Arginine biosynthesis</keyword>
<name>A0A0H5QB36_NEIMI</name>
<dbReference type="InterPro" id="IPR010167">
    <property type="entry name" value="NH2A_AcTrfase"/>
</dbReference>
<dbReference type="InterPro" id="IPR016181">
    <property type="entry name" value="Acyl_CoA_acyltransferase"/>
</dbReference>
<keyword evidence="4 8" id="KW-0028">Amino-acid biosynthesis</keyword>
<dbReference type="PANTHER" id="PTHR30602">
    <property type="entry name" value="AMINO-ACID ACETYLTRANSFERASE"/>
    <property type="match status" value="1"/>
</dbReference>